<accession>B0G5V7</accession>
<reference evidence="7 8" key="2">
    <citation type="submission" date="2007-10" db="EMBL/GenBank/DDBJ databases">
        <authorList>
            <person name="Fulton L."/>
            <person name="Clifton S."/>
            <person name="Fulton B."/>
            <person name="Xu J."/>
            <person name="Minx P."/>
            <person name="Pepin K.H."/>
            <person name="Johnson M."/>
            <person name="Thiruvilangam P."/>
            <person name="Bhonagiri V."/>
            <person name="Nash W.E."/>
            <person name="Wang C."/>
            <person name="Mardis E.R."/>
            <person name="Wilson R.K."/>
        </authorList>
    </citation>
    <scope>NUCLEOTIDE SEQUENCE [LARGE SCALE GENOMIC DNA]</scope>
    <source>
        <strain evidence="7 8">ATCC 27755</strain>
    </source>
</reference>
<organism evidence="7 8">
    <name type="scientific">Dorea formicigenerans ATCC 27755</name>
    <dbReference type="NCBI Taxonomy" id="411461"/>
    <lineage>
        <taxon>Bacteria</taxon>
        <taxon>Bacillati</taxon>
        <taxon>Bacillota</taxon>
        <taxon>Clostridia</taxon>
        <taxon>Lachnospirales</taxon>
        <taxon>Lachnospiraceae</taxon>
        <taxon>Dorea</taxon>
    </lineage>
</organism>
<dbReference type="RefSeq" id="WP_005332939.1">
    <property type="nucleotide sequence ID" value="NZ_AAXA02000013.1"/>
</dbReference>
<dbReference type="AlphaFoldDB" id="B0G5V7"/>
<dbReference type="GO" id="GO:0047804">
    <property type="term" value="F:cysteine-S-conjugate beta-lyase activity"/>
    <property type="evidence" value="ECO:0007669"/>
    <property type="project" value="UniProtKB-EC"/>
</dbReference>
<evidence type="ECO:0000313" key="8">
    <source>
        <dbReference type="Proteomes" id="UP000005359"/>
    </source>
</evidence>
<sequence>MIYNKLEVQQERKVKGNMYDFDKVVDRRGTSSIKWNVQWDFGQKDGLLPFWIADTDFASEPKILEAMKKRCDHPIFGYADPWDSVYDAIQGWWDRRHGFHAEKDWMFISSGVVTNIYFNMQMLVPKGGKILAFTPVYDPFFAAIENSGHELVACPMDRVDNYFTINYERFEDELKNGVKAVMFCNPHNPVGRVWTEEELRKLVELCVKYDVYLLSDEVHADYALTRNYTTLGKFPEIYDKLIIYTAISKSFNMAGLVSSCLIIPNVELKKQVVADFESRWMFGPCDLAFTAMEAAYTYGDTWMDEARAYVKANADATEKFIAERMPKVQVTKYEGTFLMWLDMNCYGLTSEKITEILAKEYGVALGDGSHYGKDAEGFMRFNIGCARETLMKGLELMAAMYDKYVK</sequence>
<dbReference type="GeneID" id="92864218"/>
<dbReference type="EC" id="4.4.1.13" evidence="2"/>
<name>B0G5V7_9FIRM</name>
<evidence type="ECO:0000256" key="5">
    <source>
        <dbReference type="ARBA" id="ARBA00037974"/>
    </source>
</evidence>
<dbReference type="Pfam" id="PF00155">
    <property type="entry name" value="Aminotran_1_2"/>
    <property type="match status" value="1"/>
</dbReference>
<gene>
    <name evidence="7" type="primary">patB</name>
    <name evidence="7" type="ORF">DORFOR_01648</name>
</gene>
<dbReference type="InterPro" id="IPR015424">
    <property type="entry name" value="PyrdxlP-dep_Trfase"/>
</dbReference>
<dbReference type="CDD" id="cd00609">
    <property type="entry name" value="AAT_like"/>
    <property type="match status" value="1"/>
</dbReference>
<dbReference type="InterPro" id="IPR004839">
    <property type="entry name" value="Aminotransferase_I/II_large"/>
</dbReference>
<dbReference type="InterPro" id="IPR027619">
    <property type="entry name" value="C-S_lyase_PatB-like"/>
</dbReference>
<evidence type="ECO:0000256" key="2">
    <source>
        <dbReference type="ARBA" id="ARBA00012224"/>
    </source>
</evidence>
<evidence type="ECO:0000256" key="3">
    <source>
        <dbReference type="ARBA" id="ARBA00022898"/>
    </source>
</evidence>
<dbReference type="Proteomes" id="UP000005359">
    <property type="component" value="Unassembled WGS sequence"/>
</dbReference>
<dbReference type="PaxDb" id="411461-DORFOR_01648"/>
<keyword evidence="3" id="KW-0663">Pyridoxal phosphate</keyword>
<dbReference type="InterPro" id="IPR015421">
    <property type="entry name" value="PyrdxlP-dep_Trfase_major"/>
</dbReference>
<proteinExistence type="inferred from homology"/>
<feature type="domain" description="Aminotransferase class I/classII large" evidence="6">
    <location>
        <begin position="72"/>
        <end position="392"/>
    </location>
</feature>
<dbReference type="Gene3D" id="3.90.1150.10">
    <property type="entry name" value="Aspartate Aminotransferase, domain 1"/>
    <property type="match status" value="1"/>
</dbReference>
<comment type="similarity">
    <text evidence="5">Belongs to the class-II pyridoxal-phosphate-dependent aminotransferase family. MalY/PatB cystathionine beta-lyase subfamily.</text>
</comment>
<dbReference type="EMBL" id="AAXA02000013">
    <property type="protein sequence ID" value="EDR47157.1"/>
    <property type="molecule type" value="Genomic_DNA"/>
</dbReference>
<dbReference type="GO" id="GO:0030170">
    <property type="term" value="F:pyridoxal phosphate binding"/>
    <property type="evidence" value="ECO:0007669"/>
    <property type="project" value="InterPro"/>
</dbReference>
<comment type="cofactor">
    <cofactor evidence="1">
        <name>pyridoxal 5'-phosphate</name>
        <dbReference type="ChEBI" id="CHEBI:597326"/>
    </cofactor>
</comment>
<evidence type="ECO:0000256" key="4">
    <source>
        <dbReference type="ARBA" id="ARBA00023239"/>
    </source>
</evidence>
<dbReference type="Gene3D" id="3.40.640.10">
    <property type="entry name" value="Type I PLP-dependent aspartate aminotransferase-like (Major domain)"/>
    <property type="match status" value="1"/>
</dbReference>
<protein>
    <recommendedName>
        <fullName evidence="2">cysteine-S-conjugate beta-lyase</fullName>
        <ecNumber evidence="2">4.4.1.13</ecNumber>
    </recommendedName>
</protein>
<reference evidence="7 8" key="1">
    <citation type="submission" date="2007-10" db="EMBL/GenBank/DDBJ databases">
        <title>Draft genome sequence of Dorea formicigenerans(ATCC 27755).</title>
        <authorList>
            <person name="Sudarsanam P."/>
            <person name="Ley R."/>
            <person name="Guruge J."/>
            <person name="Turnbaugh P.J."/>
            <person name="Mahowald M."/>
            <person name="Liep D."/>
            <person name="Gordon J."/>
        </authorList>
    </citation>
    <scope>NUCLEOTIDE SEQUENCE [LARGE SCALE GENOMIC DNA]</scope>
    <source>
        <strain evidence="7 8">ATCC 27755</strain>
    </source>
</reference>
<comment type="caution">
    <text evidence="7">The sequence shown here is derived from an EMBL/GenBank/DDBJ whole genome shotgun (WGS) entry which is preliminary data.</text>
</comment>
<dbReference type="STRING" id="411461.DORFOR_01648"/>
<dbReference type="eggNOG" id="COG1168">
    <property type="taxonomic scope" value="Bacteria"/>
</dbReference>
<dbReference type="PANTHER" id="PTHR43525:SF1">
    <property type="entry name" value="PROTEIN MALY"/>
    <property type="match status" value="1"/>
</dbReference>
<dbReference type="InterPro" id="IPR015422">
    <property type="entry name" value="PyrdxlP-dep_Trfase_small"/>
</dbReference>
<keyword evidence="4 7" id="KW-0456">Lyase</keyword>
<evidence type="ECO:0000256" key="1">
    <source>
        <dbReference type="ARBA" id="ARBA00001933"/>
    </source>
</evidence>
<dbReference type="PANTHER" id="PTHR43525">
    <property type="entry name" value="PROTEIN MALY"/>
    <property type="match status" value="1"/>
</dbReference>
<evidence type="ECO:0000259" key="6">
    <source>
        <dbReference type="Pfam" id="PF00155"/>
    </source>
</evidence>
<dbReference type="NCBIfam" id="TIGR04350">
    <property type="entry name" value="C_S_lyase_PatB"/>
    <property type="match status" value="1"/>
</dbReference>
<evidence type="ECO:0000313" key="7">
    <source>
        <dbReference type="EMBL" id="EDR47157.1"/>
    </source>
</evidence>
<dbReference type="SUPFAM" id="SSF53383">
    <property type="entry name" value="PLP-dependent transferases"/>
    <property type="match status" value="1"/>
</dbReference>
<dbReference type="InterPro" id="IPR051798">
    <property type="entry name" value="Class-II_PLP-Dep_Aminotrans"/>
</dbReference>